<evidence type="ECO:0000313" key="2">
    <source>
        <dbReference type="EMBL" id="WOL02543.1"/>
    </source>
</evidence>
<sequence>MPATFWASCSCILLQAFRISSFSNLQDDAVRENDLELRLGVGGLWNRLAEFATGCVE</sequence>
<evidence type="ECO:0000313" key="3">
    <source>
        <dbReference type="Proteomes" id="UP001327560"/>
    </source>
</evidence>
<evidence type="ECO:0000256" key="1">
    <source>
        <dbReference type="SAM" id="SignalP"/>
    </source>
</evidence>
<reference evidence="2 3" key="1">
    <citation type="submission" date="2023-10" db="EMBL/GenBank/DDBJ databases">
        <title>Chromosome-scale genome assembly provides insights into flower coloration mechanisms of Canna indica.</title>
        <authorList>
            <person name="Li C."/>
        </authorList>
    </citation>
    <scope>NUCLEOTIDE SEQUENCE [LARGE SCALE GENOMIC DNA]</scope>
    <source>
        <tissue evidence="2">Flower</tissue>
    </source>
</reference>
<gene>
    <name evidence="2" type="ORF">Cni_G11262</name>
</gene>
<accession>A0AAQ3K8D5</accession>
<keyword evidence="3" id="KW-1185">Reference proteome</keyword>
<keyword evidence="1" id="KW-0732">Signal</keyword>
<protein>
    <submittedName>
        <fullName evidence="2">Uncharacterized protein</fullName>
    </submittedName>
</protein>
<dbReference type="Proteomes" id="UP001327560">
    <property type="component" value="Chromosome 3"/>
</dbReference>
<name>A0AAQ3K8D5_9LILI</name>
<organism evidence="2 3">
    <name type="scientific">Canna indica</name>
    <name type="common">Indian-shot</name>
    <dbReference type="NCBI Taxonomy" id="4628"/>
    <lineage>
        <taxon>Eukaryota</taxon>
        <taxon>Viridiplantae</taxon>
        <taxon>Streptophyta</taxon>
        <taxon>Embryophyta</taxon>
        <taxon>Tracheophyta</taxon>
        <taxon>Spermatophyta</taxon>
        <taxon>Magnoliopsida</taxon>
        <taxon>Liliopsida</taxon>
        <taxon>Zingiberales</taxon>
        <taxon>Cannaceae</taxon>
        <taxon>Canna</taxon>
    </lineage>
</organism>
<proteinExistence type="predicted"/>
<dbReference type="AlphaFoldDB" id="A0AAQ3K8D5"/>
<dbReference type="EMBL" id="CP136892">
    <property type="protein sequence ID" value="WOL02543.1"/>
    <property type="molecule type" value="Genomic_DNA"/>
</dbReference>
<feature type="signal peptide" evidence="1">
    <location>
        <begin position="1"/>
        <end position="16"/>
    </location>
</feature>
<feature type="chain" id="PRO_5042908538" evidence="1">
    <location>
        <begin position="17"/>
        <end position="57"/>
    </location>
</feature>